<evidence type="ECO:0000256" key="4">
    <source>
        <dbReference type="ARBA" id="ARBA00023163"/>
    </source>
</evidence>
<organism evidence="6 7">
    <name type="scientific">Proteobacteria bacterium 228</name>
    <dbReference type="NCBI Taxonomy" id="2083153"/>
    <lineage>
        <taxon>Bacteria</taxon>
        <taxon>Pseudomonadati</taxon>
        <taxon>Pseudomonadota</taxon>
    </lineage>
</organism>
<evidence type="ECO:0000313" key="7">
    <source>
        <dbReference type="Proteomes" id="UP000238196"/>
    </source>
</evidence>
<evidence type="ECO:0000256" key="1">
    <source>
        <dbReference type="ARBA" id="ARBA00009437"/>
    </source>
</evidence>
<dbReference type="InterPro" id="IPR036388">
    <property type="entry name" value="WH-like_DNA-bd_sf"/>
</dbReference>
<feature type="domain" description="HTH lysR-type" evidence="5">
    <location>
        <begin position="4"/>
        <end position="61"/>
    </location>
</feature>
<dbReference type="InterPro" id="IPR005119">
    <property type="entry name" value="LysR_subst-bd"/>
</dbReference>
<dbReference type="SUPFAM" id="SSF53850">
    <property type="entry name" value="Periplasmic binding protein-like II"/>
    <property type="match status" value="1"/>
</dbReference>
<evidence type="ECO:0000256" key="3">
    <source>
        <dbReference type="ARBA" id="ARBA00023125"/>
    </source>
</evidence>
<dbReference type="Gene3D" id="3.40.190.290">
    <property type="match status" value="1"/>
</dbReference>
<protein>
    <submittedName>
        <fullName evidence="6">LysR family transcriptional regulator</fullName>
    </submittedName>
</protein>
<dbReference type="Gene3D" id="1.10.10.10">
    <property type="entry name" value="Winged helix-like DNA-binding domain superfamily/Winged helix DNA-binding domain"/>
    <property type="match status" value="1"/>
</dbReference>
<proteinExistence type="inferred from homology"/>
<dbReference type="SUPFAM" id="SSF46785">
    <property type="entry name" value="Winged helix' DNA-binding domain"/>
    <property type="match status" value="1"/>
</dbReference>
<dbReference type="PRINTS" id="PR00039">
    <property type="entry name" value="HTHLYSR"/>
</dbReference>
<dbReference type="EMBL" id="PRLP01000052">
    <property type="protein sequence ID" value="PPC76415.1"/>
    <property type="molecule type" value="Genomic_DNA"/>
</dbReference>
<dbReference type="PANTHER" id="PTHR30537:SF1">
    <property type="entry name" value="HTH-TYPE TRANSCRIPTIONAL REGULATOR PGRR"/>
    <property type="match status" value="1"/>
</dbReference>
<evidence type="ECO:0000259" key="5">
    <source>
        <dbReference type="PROSITE" id="PS50931"/>
    </source>
</evidence>
<sequence>MLRENAADLVAFLTVAEEGNFTRAAVKLGVSQSALSQNIRTLEERLGVRLLSRTTRRVAPTEAGERLRQTLAPRFEAIENELSALTELRDKPAGNIRISATDYACQTLLLPKLQPLLQQYPEINVEIIIDYGLTDIVSEHFDAGVRSGEQVAKDMIAVCIGPDIRMAIVASPRYFSGKLLPKTPQDLTSHNCINLRLPTRGAVFPWELAKDGRELNVRTHGQLVLNNTLQKLNACLAGYGVASVPLDLAQPYIDRGELIQVLDDWCQPYSGHYLYYANRRQSSRAFDLVVEALRYRH</sequence>
<keyword evidence="3" id="KW-0238">DNA-binding</keyword>
<dbReference type="PROSITE" id="PS50931">
    <property type="entry name" value="HTH_LYSR"/>
    <property type="match status" value="1"/>
</dbReference>
<dbReference type="CDD" id="cd08474">
    <property type="entry name" value="PBP2_CrgA_like_5"/>
    <property type="match status" value="1"/>
</dbReference>
<dbReference type="InterPro" id="IPR000847">
    <property type="entry name" value="LysR_HTH_N"/>
</dbReference>
<name>A0A2S5KP56_9PROT</name>
<dbReference type="OrthoDB" id="5291872at2"/>
<reference evidence="6 7" key="1">
    <citation type="submission" date="2018-02" db="EMBL/GenBank/DDBJ databases">
        <title>novel marine gammaproteobacteria from coastal saline agro ecosystem.</title>
        <authorList>
            <person name="Krishnan R."/>
            <person name="Ramesh Kumar N."/>
        </authorList>
    </citation>
    <scope>NUCLEOTIDE SEQUENCE [LARGE SCALE GENOMIC DNA]</scope>
    <source>
        <strain evidence="6 7">228</strain>
    </source>
</reference>
<dbReference type="Pfam" id="PF00126">
    <property type="entry name" value="HTH_1"/>
    <property type="match status" value="1"/>
</dbReference>
<dbReference type="FunFam" id="3.40.190.290:FF:000012">
    <property type="entry name" value="Transcriptional regulator, LysR family"/>
    <property type="match status" value="1"/>
</dbReference>
<dbReference type="PANTHER" id="PTHR30537">
    <property type="entry name" value="HTH-TYPE TRANSCRIPTIONAL REGULATOR"/>
    <property type="match status" value="1"/>
</dbReference>
<dbReference type="InterPro" id="IPR036390">
    <property type="entry name" value="WH_DNA-bd_sf"/>
</dbReference>
<keyword evidence="2" id="KW-0805">Transcription regulation</keyword>
<comment type="similarity">
    <text evidence="1">Belongs to the LysR transcriptional regulatory family.</text>
</comment>
<dbReference type="Proteomes" id="UP000238196">
    <property type="component" value="Unassembled WGS sequence"/>
</dbReference>
<dbReference type="Pfam" id="PF03466">
    <property type="entry name" value="LysR_substrate"/>
    <property type="match status" value="1"/>
</dbReference>
<gene>
    <name evidence="6" type="ORF">C4K68_15805</name>
</gene>
<dbReference type="GO" id="GO:0006351">
    <property type="term" value="P:DNA-templated transcription"/>
    <property type="evidence" value="ECO:0007669"/>
    <property type="project" value="TreeGrafter"/>
</dbReference>
<dbReference type="FunFam" id="1.10.10.10:FF:000001">
    <property type="entry name" value="LysR family transcriptional regulator"/>
    <property type="match status" value="1"/>
</dbReference>
<dbReference type="AlphaFoldDB" id="A0A2S5KP56"/>
<evidence type="ECO:0000256" key="2">
    <source>
        <dbReference type="ARBA" id="ARBA00023015"/>
    </source>
</evidence>
<dbReference type="InterPro" id="IPR058163">
    <property type="entry name" value="LysR-type_TF_proteobact-type"/>
</dbReference>
<keyword evidence="4" id="KW-0804">Transcription</keyword>
<comment type="caution">
    <text evidence="6">The sequence shown here is derived from an EMBL/GenBank/DDBJ whole genome shotgun (WGS) entry which is preliminary data.</text>
</comment>
<dbReference type="GO" id="GO:0003700">
    <property type="term" value="F:DNA-binding transcription factor activity"/>
    <property type="evidence" value="ECO:0007669"/>
    <property type="project" value="InterPro"/>
</dbReference>
<accession>A0A2S5KP56</accession>
<evidence type="ECO:0000313" key="6">
    <source>
        <dbReference type="EMBL" id="PPC76415.1"/>
    </source>
</evidence>
<dbReference type="GO" id="GO:0043565">
    <property type="term" value="F:sequence-specific DNA binding"/>
    <property type="evidence" value="ECO:0007669"/>
    <property type="project" value="TreeGrafter"/>
</dbReference>